<evidence type="ECO:0000313" key="2">
    <source>
        <dbReference type="Proteomes" id="UP000012081"/>
    </source>
</evidence>
<dbReference type="RefSeq" id="WP_003390515.1">
    <property type="nucleotide sequence ID" value="NZ_APBN01000011.1"/>
</dbReference>
<dbReference type="AlphaFoldDB" id="M8DC43"/>
<name>M8DC43_9BACL</name>
<dbReference type="InterPro" id="IPR058532">
    <property type="entry name" value="YjbR/MT2646/Rv2570-like"/>
</dbReference>
<dbReference type="PATRIC" id="fig|1300222.3.peg.4262"/>
<sequence length="131" mass="14955">MDKHKQVETPAGLALLERLRTICTQFPEVQEKVDSFGHITFRVGDKPFVMLGERGLEASFSLKTTPHSQELLLHKGGYTKTPYIGQHGWVSVSGFTTPDWEEIEGLIQEGYLRTAPKRLAKLYREQQGQRR</sequence>
<accession>M8DC43</accession>
<evidence type="ECO:0008006" key="3">
    <source>
        <dbReference type="Google" id="ProtNLM"/>
    </source>
</evidence>
<dbReference type="OrthoDB" id="277063at2"/>
<comment type="caution">
    <text evidence="1">The sequence shown here is derived from an EMBL/GenBank/DDBJ whole genome shotgun (WGS) entry which is preliminary data.</text>
</comment>
<keyword evidence="2" id="KW-1185">Reference proteome</keyword>
<dbReference type="STRING" id="1300222.I532_20271"/>
<dbReference type="EMBL" id="APBN01000011">
    <property type="protein sequence ID" value="EMT50978.1"/>
    <property type="molecule type" value="Genomic_DNA"/>
</dbReference>
<reference evidence="1 2" key="1">
    <citation type="submission" date="2013-03" db="EMBL/GenBank/DDBJ databases">
        <title>Assembly of a new bacterial strain Brevibacillus borstelensis AK1.</title>
        <authorList>
            <person name="Rajan I."/>
            <person name="PoliReddy D."/>
            <person name="Sugumar T."/>
            <person name="Rathinam K."/>
            <person name="Alqarawi S."/>
            <person name="Khalil A.B."/>
            <person name="Sivakumar N."/>
        </authorList>
    </citation>
    <scope>NUCLEOTIDE SEQUENCE [LARGE SCALE GENOMIC DNA]</scope>
    <source>
        <strain evidence="1 2">AK1</strain>
    </source>
</reference>
<proteinExistence type="predicted"/>
<protein>
    <recommendedName>
        <fullName evidence="3">Phosphoribosylglycinamide formyltransferase</fullName>
    </recommendedName>
</protein>
<dbReference type="Proteomes" id="UP000012081">
    <property type="component" value="Unassembled WGS sequence"/>
</dbReference>
<gene>
    <name evidence="1" type="ORF">I532_20271</name>
</gene>
<evidence type="ECO:0000313" key="1">
    <source>
        <dbReference type="EMBL" id="EMT50978.1"/>
    </source>
</evidence>
<dbReference type="Gene3D" id="3.90.1150.30">
    <property type="match status" value="1"/>
</dbReference>
<dbReference type="Pfam" id="PF04237">
    <property type="entry name" value="YjbR"/>
    <property type="match status" value="1"/>
</dbReference>
<organism evidence="1 2">
    <name type="scientific">Brevibacillus borstelensis AK1</name>
    <dbReference type="NCBI Taxonomy" id="1300222"/>
    <lineage>
        <taxon>Bacteria</taxon>
        <taxon>Bacillati</taxon>
        <taxon>Bacillota</taxon>
        <taxon>Bacilli</taxon>
        <taxon>Bacillales</taxon>
        <taxon>Paenibacillaceae</taxon>
        <taxon>Brevibacillus</taxon>
    </lineage>
</organism>
<dbReference type="SUPFAM" id="SSF142906">
    <property type="entry name" value="YjbR-like"/>
    <property type="match status" value="1"/>
</dbReference>
<dbReference type="InterPro" id="IPR038056">
    <property type="entry name" value="YjbR-like_sf"/>
</dbReference>